<dbReference type="Gene3D" id="3.30.2000.20">
    <property type="match status" value="1"/>
</dbReference>
<proteinExistence type="predicted"/>
<organism evidence="1">
    <name type="scientific">Vibrio cyclitrophicus</name>
    <dbReference type="NCBI Taxonomy" id="47951"/>
    <lineage>
        <taxon>Bacteria</taxon>
        <taxon>Pseudomonadati</taxon>
        <taxon>Pseudomonadota</taxon>
        <taxon>Gammaproteobacteria</taxon>
        <taxon>Vibrionales</taxon>
        <taxon>Vibrionaceae</taxon>
        <taxon>Vibrio</taxon>
    </lineage>
</organism>
<evidence type="ECO:0000313" key="1">
    <source>
        <dbReference type="EMBL" id="PMP33009.1"/>
    </source>
</evidence>
<dbReference type="RefSeq" id="WP_154724228.1">
    <property type="nucleotide sequence ID" value="NZ_CP170590.1"/>
</dbReference>
<accession>A0A7Z1S4V7</accession>
<dbReference type="EMBL" id="MDBS01000003">
    <property type="protein sequence ID" value="PMP33009.1"/>
    <property type="molecule type" value="Genomic_DNA"/>
</dbReference>
<reference evidence="1" key="2">
    <citation type="journal article" date="2018" name="Nature">
        <title>A major lineage of non-tailed dsDNA viruses as unrecognized killers of marine bacteria.</title>
        <authorList>
            <person name="Kauffman K.M."/>
            <person name="Hussain F.A."/>
            <person name="Yang J."/>
            <person name="Arevalo P."/>
            <person name="Brown J.M."/>
            <person name="Chang W.K."/>
            <person name="VanInsberghe D."/>
            <person name="Elsherbini J."/>
            <person name="Sharma R.S."/>
            <person name="Cutler M.B."/>
            <person name="Kelly L."/>
            <person name="Polz M.F."/>
        </authorList>
    </citation>
    <scope>NUCLEOTIDE SEQUENCE</scope>
    <source>
        <strain evidence="1">10N.222.46.E12</strain>
    </source>
</reference>
<sequence length="129" mass="14345">MILDIHTGFQSLVADAKLGIDVKYENLSFQPKLKTAFGIFQLGAVPTERQGQGAFTSLNYSGEATLTIKTDINTGVNEAYQLADKLIKFIMENGLYSGLKMIETPYVGATEQEFDWLVLPIFIPYQKDS</sequence>
<gene>
    <name evidence="1" type="ORF">BCS90_09750</name>
</gene>
<dbReference type="AlphaFoldDB" id="A0A7Z1S4V7"/>
<name>A0A7Z1S4V7_9VIBR</name>
<protein>
    <recommendedName>
        <fullName evidence="2">Phage protein</fullName>
    </recommendedName>
</protein>
<evidence type="ECO:0008006" key="2">
    <source>
        <dbReference type="Google" id="ProtNLM"/>
    </source>
</evidence>
<reference evidence="1" key="1">
    <citation type="submission" date="2016-07" db="EMBL/GenBank/DDBJ databases">
        <authorList>
            <person name="Kauffman K."/>
            <person name="Arevalo P."/>
            <person name="Polz M.F."/>
        </authorList>
    </citation>
    <scope>NUCLEOTIDE SEQUENCE</scope>
    <source>
        <strain evidence="1">10N.222.46.E12</strain>
    </source>
</reference>
<comment type="caution">
    <text evidence="1">The sequence shown here is derived from an EMBL/GenBank/DDBJ whole genome shotgun (WGS) entry which is preliminary data.</text>
</comment>